<name>A0ABQ1UPG9_9NOCA</name>
<dbReference type="EMBL" id="BMCS01000001">
    <property type="protein sequence ID" value="GGF23387.1"/>
    <property type="molecule type" value="Genomic_DNA"/>
</dbReference>
<accession>A0ABQ1UPG9</accession>
<evidence type="ECO:0000256" key="3">
    <source>
        <dbReference type="ARBA" id="ARBA00022827"/>
    </source>
</evidence>
<feature type="domain" description="FAD/NAD(P)-binding" evidence="5">
    <location>
        <begin position="5"/>
        <end position="297"/>
    </location>
</feature>
<evidence type="ECO:0000256" key="1">
    <source>
        <dbReference type="ARBA" id="ARBA00001974"/>
    </source>
</evidence>
<comment type="cofactor">
    <cofactor evidence="1">
        <name>FAD</name>
        <dbReference type="ChEBI" id="CHEBI:57692"/>
    </cofactor>
</comment>
<evidence type="ECO:0000313" key="6">
    <source>
        <dbReference type="EMBL" id="GGF23387.1"/>
    </source>
</evidence>
<keyword evidence="3" id="KW-0274">FAD</keyword>
<dbReference type="Gene3D" id="3.30.390.30">
    <property type="match status" value="1"/>
</dbReference>
<keyword evidence="2" id="KW-0285">Flavoprotein</keyword>
<dbReference type="InterPro" id="IPR036188">
    <property type="entry name" value="FAD/NAD-bd_sf"/>
</dbReference>
<keyword evidence="7" id="KW-1185">Reference proteome</keyword>
<organism evidence="6 7">
    <name type="scientific">Williamsia phyllosphaerae</name>
    <dbReference type="NCBI Taxonomy" id="885042"/>
    <lineage>
        <taxon>Bacteria</taxon>
        <taxon>Bacillati</taxon>
        <taxon>Actinomycetota</taxon>
        <taxon>Actinomycetes</taxon>
        <taxon>Mycobacteriales</taxon>
        <taxon>Nocardiaceae</taxon>
        <taxon>Williamsia</taxon>
    </lineage>
</organism>
<dbReference type="InterPro" id="IPR016156">
    <property type="entry name" value="FAD/NAD-linked_Rdtase_dimer_sf"/>
</dbReference>
<proteinExistence type="predicted"/>
<dbReference type="PANTHER" id="PTHR43557:SF2">
    <property type="entry name" value="RIESKE DOMAIN-CONTAINING PROTEIN-RELATED"/>
    <property type="match status" value="1"/>
</dbReference>
<evidence type="ECO:0000259" key="5">
    <source>
        <dbReference type="Pfam" id="PF07992"/>
    </source>
</evidence>
<gene>
    <name evidence="6" type="ORF">GCM10007298_19180</name>
</gene>
<dbReference type="SUPFAM" id="SSF55424">
    <property type="entry name" value="FAD/NAD-linked reductases, dimerisation (C-terminal) domain"/>
    <property type="match status" value="1"/>
</dbReference>
<dbReference type="InterPro" id="IPR023753">
    <property type="entry name" value="FAD/NAD-binding_dom"/>
</dbReference>
<dbReference type="InterPro" id="IPR050446">
    <property type="entry name" value="FAD-oxidoreductase/Apoptosis"/>
</dbReference>
<dbReference type="Gene3D" id="3.50.50.60">
    <property type="entry name" value="FAD/NAD(P)-binding domain"/>
    <property type="match status" value="2"/>
</dbReference>
<keyword evidence="4" id="KW-0560">Oxidoreductase</keyword>
<dbReference type="Pfam" id="PF07992">
    <property type="entry name" value="Pyr_redox_2"/>
    <property type="match status" value="1"/>
</dbReference>
<evidence type="ECO:0000313" key="7">
    <source>
        <dbReference type="Proteomes" id="UP000632454"/>
    </source>
</evidence>
<evidence type="ECO:0000256" key="4">
    <source>
        <dbReference type="ARBA" id="ARBA00023002"/>
    </source>
</evidence>
<dbReference type="RefSeq" id="WP_188489083.1">
    <property type="nucleotide sequence ID" value="NZ_BMCS01000001.1"/>
</dbReference>
<protein>
    <submittedName>
        <fullName evidence="6">Pyridine nucleotide-disulfide oxidoreductase</fullName>
    </submittedName>
</protein>
<comment type="caution">
    <text evidence="6">The sequence shown here is derived from an EMBL/GenBank/DDBJ whole genome shotgun (WGS) entry which is preliminary data.</text>
</comment>
<reference evidence="7" key="1">
    <citation type="journal article" date="2019" name="Int. J. Syst. Evol. Microbiol.">
        <title>The Global Catalogue of Microorganisms (GCM) 10K type strain sequencing project: providing services to taxonomists for standard genome sequencing and annotation.</title>
        <authorList>
            <consortium name="The Broad Institute Genomics Platform"/>
            <consortium name="The Broad Institute Genome Sequencing Center for Infectious Disease"/>
            <person name="Wu L."/>
            <person name="Ma J."/>
        </authorList>
    </citation>
    <scope>NUCLEOTIDE SEQUENCE [LARGE SCALE GENOMIC DNA]</scope>
    <source>
        <strain evidence="7">CCM 7855</strain>
    </source>
</reference>
<dbReference type="Proteomes" id="UP000632454">
    <property type="component" value="Unassembled WGS sequence"/>
</dbReference>
<dbReference type="PRINTS" id="PR00368">
    <property type="entry name" value="FADPNR"/>
</dbReference>
<dbReference type="PANTHER" id="PTHR43557">
    <property type="entry name" value="APOPTOSIS-INDUCING FACTOR 1"/>
    <property type="match status" value="1"/>
</dbReference>
<dbReference type="PRINTS" id="PR00411">
    <property type="entry name" value="PNDRDTASEI"/>
</dbReference>
<dbReference type="SUPFAM" id="SSF51905">
    <property type="entry name" value="FAD/NAD(P)-binding domain"/>
    <property type="match status" value="2"/>
</dbReference>
<evidence type="ECO:0000256" key="2">
    <source>
        <dbReference type="ARBA" id="ARBA00022630"/>
    </source>
</evidence>
<sequence length="390" mass="40074">MRETDLLIIGSGPAAVSAAQGYRDNDGKGRVLLVTADDHAPYMRPPLSKDLLQGESGPDEIDLQPQEWFDEHDIAVLTGTEITSLDPEGHSVTAADGSDFSYRHLVIATGASPSPLPVPGGDTALLLRSLADAVALRDAAAGASSAVVIGAGFIGCEAAASLASRGVSTTVVAPEPSPQSSRLGSDAGSHFAALLEQAGVRYSAGAQVESVSNGSVRLDSGVTIDVDLVVAAVGITPNSALAGDAGITLDDGRIVVDSSMRTSAPDIFAAGDVVTAFNDTAGRHIPTEHWQDADDQGSVAGTAAAGVRAQWDSVPGFWTTIGDRTVKYAAWGDGYDRTHHSDHGTGGPGESFTIWYLDAEGVTVGALTLDRDDDYEAATSLIEEGKPAPI</sequence>